<dbReference type="RefSeq" id="WP_188582577.1">
    <property type="nucleotide sequence ID" value="NZ_BMCT01000007.1"/>
</dbReference>
<keyword evidence="1" id="KW-0732">Signal</keyword>
<evidence type="ECO:0000313" key="2">
    <source>
        <dbReference type="EMBL" id="GGF79156.1"/>
    </source>
</evidence>
<organism evidence="2 3">
    <name type="scientific">Azorhizobium oxalatiphilum</name>
    <dbReference type="NCBI Taxonomy" id="980631"/>
    <lineage>
        <taxon>Bacteria</taxon>
        <taxon>Pseudomonadati</taxon>
        <taxon>Pseudomonadota</taxon>
        <taxon>Alphaproteobacteria</taxon>
        <taxon>Hyphomicrobiales</taxon>
        <taxon>Xanthobacteraceae</taxon>
        <taxon>Azorhizobium</taxon>
    </lineage>
</organism>
<reference evidence="2" key="1">
    <citation type="journal article" date="2014" name="Int. J. Syst. Evol. Microbiol.">
        <title>Complete genome sequence of Corynebacterium casei LMG S-19264T (=DSM 44701T), isolated from a smear-ripened cheese.</title>
        <authorList>
            <consortium name="US DOE Joint Genome Institute (JGI-PGF)"/>
            <person name="Walter F."/>
            <person name="Albersmeier A."/>
            <person name="Kalinowski J."/>
            <person name="Ruckert C."/>
        </authorList>
    </citation>
    <scope>NUCLEOTIDE SEQUENCE</scope>
    <source>
        <strain evidence="2">CCM 7897</strain>
    </source>
</reference>
<feature type="chain" id="PRO_5036988184" description="Argininosuccinate lyase" evidence="1">
    <location>
        <begin position="25"/>
        <end position="125"/>
    </location>
</feature>
<reference evidence="2" key="2">
    <citation type="submission" date="2020-09" db="EMBL/GenBank/DDBJ databases">
        <authorList>
            <person name="Sun Q."/>
            <person name="Sedlacek I."/>
        </authorList>
    </citation>
    <scope>NUCLEOTIDE SEQUENCE</scope>
    <source>
        <strain evidence="2">CCM 7897</strain>
    </source>
</reference>
<keyword evidence="3" id="KW-1185">Reference proteome</keyword>
<gene>
    <name evidence="2" type="ORF">GCM10007301_43960</name>
</gene>
<dbReference type="Proteomes" id="UP000606044">
    <property type="component" value="Unassembled WGS sequence"/>
</dbReference>
<comment type="caution">
    <text evidence="2">The sequence shown here is derived from an EMBL/GenBank/DDBJ whole genome shotgun (WGS) entry which is preliminary data.</text>
</comment>
<protein>
    <recommendedName>
        <fullName evidence="4">Argininosuccinate lyase</fullName>
    </recommendedName>
</protein>
<proteinExistence type="predicted"/>
<feature type="signal peptide" evidence="1">
    <location>
        <begin position="1"/>
        <end position="24"/>
    </location>
</feature>
<evidence type="ECO:0008006" key="4">
    <source>
        <dbReference type="Google" id="ProtNLM"/>
    </source>
</evidence>
<accession>A0A917FG81</accession>
<evidence type="ECO:0000256" key="1">
    <source>
        <dbReference type="SAM" id="SignalP"/>
    </source>
</evidence>
<evidence type="ECO:0000313" key="3">
    <source>
        <dbReference type="Proteomes" id="UP000606044"/>
    </source>
</evidence>
<dbReference type="EMBL" id="BMCT01000007">
    <property type="protein sequence ID" value="GGF79156.1"/>
    <property type="molecule type" value="Genomic_DNA"/>
</dbReference>
<sequence>MKGQFFAIAMAVLALVGFAAPAAAQEGKQDFTLVNKTGYDIDKVFVSPTKTDDWEEDVLGKDVLENGDAWTIKFHRSVRTCKWDLKVVYSDDDSSAIWYGIDLCSVSKITIRYNRQSDKTSASFE</sequence>
<dbReference type="AlphaFoldDB" id="A0A917FG81"/>
<name>A0A917FG81_9HYPH</name>